<dbReference type="EMBL" id="KV744838">
    <property type="protein sequence ID" value="OCK84417.1"/>
    <property type="molecule type" value="Genomic_DNA"/>
</dbReference>
<accession>A0A8E2EI41</accession>
<reference evidence="2 3" key="1">
    <citation type="journal article" date="2016" name="Nat. Commun.">
        <title>Ectomycorrhizal ecology is imprinted in the genome of the dominant symbiotic fungus Cenococcum geophilum.</title>
        <authorList>
            <consortium name="DOE Joint Genome Institute"/>
            <person name="Peter M."/>
            <person name="Kohler A."/>
            <person name="Ohm R.A."/>
            <person name="Kuo A."/>
            <person name="Krutzmann J."/>
            <person name="Morin E."/>
            <person name="Arend M."/>
            <person name="Barry K.W."/>
            <person name="Binder M."/>
            <person name="Choi C."/>
            <person name="Clum A."/>
            <person name="Copeland A."/>
            <person name="Grisel N."/>
            <person name="Haridas S."/>
            <person name="Kipfer T."/>
            <person name="LaButti K."/>
            <person name="Lindquist E."/>
            <person name="Lipzen A."/>
            <person name="Maire R."/>
            <person name="Meier B."/>
            <person name="Mihaltcheva S."/>
            <person name="Molinier V."/>
            <person name="Murat C."/>
            <person name="Poggeler S."/>
            <person name="Quandt C.A."/>
            <person name="Sperisen C."/>
            <person name="Tritt A."/>
            <person name="Tisserant E."/>
            <person name="Crous P.W."/>
            <person name="Henrissat B."/>
            <person name="Nehls U."/>
            <person name="Egli S."/>
            <person name="Spatafora J.W."/>
            <person name="Grigoriev I.V."/>
            <person name="Martin F.M."/>
        </authorList>
    </citation>
    <scope>NUCLEOTIDE SEQUENCE [LARGE SCALE GENOMIC DNA]</scope>
    <source>
        <strain evidence="2 3">CBS 459.81</strain>
    </source>
</reference>
<feature type="transmembrane region" description="Helical" evidence="1">
    <location>
        <begin position="12"/>
        <end position="32"/>
    </location>
</feature>
<keyword evidence="1" id="KW-0472">Membrane</keyword>
<sequence>MGGIQQVEGSCVTVLSISLIFCVDAIYLPALMSLKHSFTPASIGSRGGGFKFAQCVSHGTCVMKNLEDQGYISSFPFLTPDRGTEPRLRITRSYQHLPIHIVINIRLSMSYPP</sequence>
<evidence type="ECO:0000256" key="1">
    <source>
        <dbReference type="SAM" id="Phobius"/>
    </source>
</evidence>
<keyword evidence="3" id="KW-1185">Reference proteome</keyword>
<organism evidence="2 3">
    <name type="scientific">Lepidopterella palustris CBS 459.81</name>
    <dbReference type="NCBI Taxonomy" id="1314670"/>
    <lineage>
        <taxon>Eukaryota</taxon>
        <taxon>Fungi</taxon>
        <taxon>Dikarya</taxon>
        <taxon>Ascomycota</taxon>
        <taxon>Pezizomycotina</taxon>
        <taxon>Dothideomycetes</taxon>
        <taxon>Pleosporomycetidae</taxon>
        <taxon>Mytilinidiales</taxon>
        <taxon>Argynnaceae</taxon>
        <taxon>Lepidopterella</taxon>
    </lineage>
</organism>
<evidence type="ECO:0000313" key="2">
    <source>
        <dbReference type="EMBL" id="OCK84417.1"/>
    </source>
</evidence>
<protein>
    <submittedName>
        <fullName evidence="2">Uncharacterized protein</fullName>
    </submittedName>
</protein>
<keyword evidence="1" id="KW-0812">Transmembrane</keyword>
<proteinExistence type="predicted"/>
<dbReference type="Proteomes" id="UP000250266">
    <property type="component" value="Unassembled WGS sequence"/>
</dbReference>
<evidence type="ECO:0000313" key="3">
    <source>
        <dbReference type="Proteomes" id="UP000250266"/>
    </source>
</evidence>
<dbReference type="AlphaFoldDB" id="A0A8E2EI41"/>
<name>A0A8E2EI41_9PEZI</name>
<keyword evidence="1" id="KW-1133">Transmembrane helix</keyword>
<gene>
    <name evidence="2" type="ORF">K432DRAFT_125567</name>
</gene>